<organism evidence="2 3">
    <name type="scientific">Bifiguratus adelaidae</name>
    <dbReference type="NCBI Taxonomy" id="1938954"/>
    <lineage>
        <taxon>Eukaryota</taxon>
        <taxon>Fungi</taxon>
        <taxon>Fungi incertae sedis</taxon>
        <taxon>Mucoromycota</taxon>
        <taxon>Mucoromycotina</taxon>
        <taxon>Endogonomycetes</taxon>
        <taxon>Endogonales</taxon>
        <taxon>Endogonales incertae sedis</taxon>
        <taxon>Bifiguratus</taxon>
    </lineage>
</organism>
<evidence type="ECO:0000313" key="3">
    <source>
        <dbReference type="Proteomes" id="UP000242875"/>
    </source>
</evidence>
<keyword evidence="1" id="KW-0812">Transmembrane</keyword>
<dbReference type="SUPFAM" id="SSF52266">
    <property type="entry name" value="SGNH hydrolase"/>
    <property type="match status" value="1"/>
</dbReference>
<dbReference type="Proteomes" id="UP000242875">
    <property type="component" value="Unassembled WGS sequence"/>
</dbReference>
<name>A0A261Y3R3_9FUNG</name>
<proteinExistence type="predicted"/>
<reference evidence="2 3" key="1">
    <citation type="journal article" date="2017" name="Mycologia">
        <title>Bifiguratus adelaidae, gen. et sp. nov., a new member of Mucoromycotina in endophytic and soil-dwelling habitats.</title>
        <authorList>
            <person name="Torres-Cruz T.J."/>
            <person name="Billingsley Tobias T.L."/>
            <person name="Almatruk M."/>
            <person name="Hesse C."/>
            <person name="Kuske C.R."/>
            <person name="Desiro A."/>
            <person name="Benucci G.M."/>
            <person name="Bonito G."/>
            <person name="Stajich J.E."/>
            <person name="Dunlap C."/>
            <person name="Arnold A.E."/>
            <person name="Porras-Alfaro A."/>
        </authorList>
    </citation>
    <scope>NUCLEOTIDE SEQUENCE [LARGE SCALE GENOMIC DNA]</scope>
    <source>
        <strain evidence="2 3">AZ0501</strain>
    </source>
</reference>
<dbReference type="AlphaFoldDB" id="A0A261Y3R3"/>
<dbReference type="EMBL" id="MVBO01000019">
    <property type="protein sequence ID" value="OZJ05253.1"/>
    <property type="molecule type" value="Genomic_DNA"/>
</dbReference>
<accession>A0A261Y3R3</accession>
<gene>
    <name evidence="2" type="ORF">BZG36_02300</name>
</gene>
<keyword evidence="1" id="KW-1133">Transmembrane helix</keyword>
<keyword evidence="1" id="KW-0472">Membrane</keyword>
<feature type="transmembrane region" description="Helical" evidence="1">
    <location>
        <begin position="27"/>
        <end position="43"/>
    </location>
</feature>
<evidence type="ECO:0000256" key="1">
    <source>
        <dbReference type="SAM" id="Phobius"/>
    </source>
</evidence>
<keyword evidence="3" id="KW-1185">Reference proteome</keyword>
<sequence length="713" mass="83009">MVVGRPPTSLAKRVHHWVVSHGLRRRSLLIFSIFAILIYIFIFRRQDSPHRILAHLEDEWAERLFPAKASARTGWTLWRDSVQPAEKEEFNFHQYSCENTPLPLHLVRRLIRERVLAEGYYVGRSRRYMDDLEVKDNRPYLLFASSPPRRGFKPRPQNIKLRPGQPYCVRIVIPPTMDPEILEDPQREEYVPIAGSYWDSIMVDLTQRETGIELSMNATQWDGHQKLAEGFAQLPYETRVQLSHDRRPLSDVVQPPQYPHEAVARHATHVYETELRIMDTGTFDLAVTLEYIDGRWNFEAAPIIPYEPYDIPLPFDTTFSVHLLDDQPLKQAYKKPIHAAHQKLTDSTYLNHFNLPFCNTSYAPGRWLNIELFPDRGPGEEPAALDAEGNFWAPYACRLRQYTYADFTKCLTERYPLIHWFGDSNSRRAIKKIVTAGEWCRDLPAIAGDEENLRICHCEDYTQPDWNYTLFNPALRANRIALGPNDSRPEIWFYKWDGLTNLNSPPWEENFLEYPNASELVQYEKEAKVDYDWLQLHNITPTSVGVPPKPAPRRNGPQYRKRWYLTRAPPSIAIISLGNWDTAWLPYVEYQENVRKLVGYLKQRYMPYGTQIIYRPPQYFCCRVDLSDWKRRLSTLRVEAYDRFARDLLVREVGAVVWDVYALGKGRSEHLRLGSLDCPSNHVGSDVVEVENQLLMNGLCGGWKLGGDVMAGR</sequence>
<evidence type="ECO:0000313" key="2">
    <source>
        <dbReference type="EMBL" id="OZJ05253.1"/>
    </source>
</evidence>
<comment type="caution">
    <text evidence="2">The sequence shown here is derived from an EMBL/GenBank/DDBJ whole genome shotgun (WGS) entry which is preliminary data.</text>
</comment>
<protein>
    <submittedName>
        <fullName evidence="2">Uncharacterized protein</fullName>
    </submittedName>
</protein>
<dbReference type="OrthoDB" id="2104804at2759"/>